<accession>A0AAC9PTV2</accession>
<dbReference type="RefSeq" id="WP_075742064.1">
    <property type="nucleotide sequence ID" value="NZ_CP016076.1"/>
</dbReference>
<dbReference type="KEGG" id="acad:UA74_22600"/>
<keyword evidence="2" id="KW-1185">Reference proteome</keyword>
<reference evidence="2" key="1">
    <citation type="submission" date="2016-06" db="EMBL/GenBank/DDBJ databases">
        <title>Complete genome sequence of Actinoalloteichus fjordicus DSM 46855 (=ADI127-17), type strain of the new species Actinoalloteichus fjordicus.</title>
        <authorList>
            <person name="Ruckert C."/>
            <person name="Nouioui I."/>
            <person name="Willmese J."/>
            <person name="van Wezel G."/>
            <person name="Klenk H.-P."/>
            <person name="Kalinowski J."/>
            <person name="Zotchev S.B."/>
        </authorList>
    </citation>
    <scope>NUCLEOTIDE SEQUENCE [LARGE SCALE GENOMIC DNA]</scope>
    <source>
        <strain evidence="2">ADI127-7</strain>
    </source>
</reference>
<dbReference type="AlphaFoldDB" id="A0AAC9PTV2"/>
<protein>
    <submittedName>
        <fullName evidence="1">Uncharacterized protein</fullName>
    </submittedName>
</protein>
<organism evidence="1 2">
    <name type="scientific">Actinoalloteichus fjordicus</name>
    <dbReference type="NCBI Taxonomy" id="1612552"/>
    <lineage>
        <taxon>Bacteria</taxon>
        <taxon>Bacillati</taxon>
        <taxon>Actinomycetota</taxon>
        <taxon>Actinomycetes</taxon>
        <taxon>Pseudonocardiales</taxon>
        <taxon>Pseudonocardiaceae</taxon>
        <taxon>Actinoalloteichus</taxon>
    </lineage>
</organism>
<proteinExistence type="predicted"/>
<dbReference type="EMBL" id="CP016076">
    <property type="protein sequence ID" value="APU16538.1"/>
    <property type="molecule type" value="Genomic_DNA"/>
</dbReference>
<sequence>MIASAWFVRSVRMGDTHLGDADWDGRRQVRPACEPSARFTPLNHLPLHDLYYDDQSCADCLATLHRPAHTRRPTLTVAR</sequence>
<gene>
    <name evidence="1" type="ORF">UA74_22600</name>
</gene>
<evidence type="ECO:0000313" key="2">
    <source>
        <dbReference type="Proteomes" id="UP000185511"/>
    </source>
</evidence>
<evidence type="ECO:0000313" key="1">
    <source>
        <dbReference type="EMBL" id="APU16538.1"/>
    </source>
</evidence>
<name>A0AAC9PTV2_9PSEU</name>
<dbReference type="Proteomes" id="UP000185511">
    <property type="component" value="Chromosome"/>
</dbReference>